<proteinExistence type="predicted"/>
<comment type="caution">
    <text evidence="1">The sequence shown here is derived from an EMBL/GenBank/DDBJ whole genome shotgun (WGS) entry which is preliminary data.</text>
</comment>
<reference evidence="1" key="2">
    <citation type="submission" date="2021-01" db="EMBL/GenBank/DDBJ databases">
        <authorList>
            <person name="Schikora-Tamarit M.A."/>
        </authorList>
    </citation>
    <scope>NUCLEOTIDE SEQUENCE</scope>
    <source>
        <strain evidence="1">CBS6075</strain>
    </source>
</reference>
<dbReference type="RefSeq" id="XP_046063529.1">
    <property type="nucleotide sequence ID" value="XM_046202142.1"/>
</dbReference>
<protein>
    <submittedName>
        <fullName evidence="1">Uncharacterized protein</fullName>
    </submittedName>
</protein>
<dbReference type="GeneID" id="70233355"/>
<name>A0A9P8PCH2_9ASCO</name>
<reference evidence="1" key="1">
    <citation type="journal article" date="2021" name="Open Biol.">
        <title>Shared evolutionary footprints suggest mitochondrial oxidative damage underlies multiple complex I losses in fungi.</title>
        <authorList>
            <person name="Schikora-Tamarit M.A."/>
            <person name="Marcet-Houben M."/>
            <person name="Nosek J."/>
            <person name="Gabaldon T."/>
        </authorList>
    </citation>
    <scope>NUCLEOTIDE SEQUENCE</scope>
    <source>
        <strain evidence="1">CBS6075</strain>
    </source>
</reference>
<dbReference type="EMBL" id="JAEUBE010000137">
    <property type="protein sequence ID" value="KAH3669266.1"/>
    <property type="molecule type" value="Genomic_DNA"/>
</dbReference>
<accession>A0A9P8PCH2</accession>
<organism evidence="1 2">
    <name type="scientific">Ogataea philodendri</name>
    <dbReference type="NCBI Taxonomy" id="1378263"/>
    <lineage>
        <taxon>Eukaryota</taxon>
        <taxon>Fungi</taxon>
        <taxon>Dikarya</taxon>
        <taxon>Ascomycota</taxon>
        <taxon>Saccharomycotina</taxon>
        <taxon>Pichiomycetes</taxon>
        <taxon>Pichiales</taxon>
        <taxon>Pichiaceae</taxon>
        <taxon>Ogataea</taxon>
    </lineage>
</organism>
<dbReference type="AlphaFoldDB" id="A0A9P8PCH2"/>
<keyword evidence="2" id="KW-1185">Reference proteome</keyword>
<evidence type="ECO:0000313" key="1">
    <source>
        <dbReference type="EMBL" id="KAH3669266.1"/>
    </source>
</evidence>
<evidence type="ECO:0000313" key="2">
    <source>
        <dbReference type="Proteomes" id="UP000769157"/>
    </source>
</evidence>
<sequence length="122" mass="12902">MSDSWSTVRSGSTLVSVGAAPAGRLWATRLGITNGSTSLDSPTRTLADPGCKTTILDPILASSSSSSSSSLSSKSNPCELILLTMFWDSCFFSSSACFLASRACNSRCRISRIIMICSSFLR</sequence>
<dbReference type="Proteomes" id="UP000769157">
    <property type="component" value="Unassembled WGS sequence"/>
</dbReference>
<gene>
    <name evidence="1" type="ORF">OGAPHI_001387</name>
</gene>